<dbReference type="GeneID" id="94849269"/>
<dbReference type="AlphaFoldDB" id="A0A1J4KYC9"/>
<sequence>MKANEAANKGKQVKEYSQPNTDTTKNNTKDVTASTTQNPQQRTNSSLSNYNSSNIGAAIPNNPEKSPTNSQNSANLSNNSVSQDSPKPNQTVALTIKNLTIPTSPAPTSSVSNSPAPTSSVSNSSVSNSSVSNSSVSNSSVSNSSVPNSNSNVPNSSGNLSLTPNNQLGSLVSDKTSNDIANKGVKVNNYQPISTMKNQQQVKSGISATKTTATFSTSLKAPNFNSTISKPPTIHSSYVLTPKPGNKTTQVQNESTTAPKTTTTTTSSITPSQSSGKIVKRPLNQILNESEKRLLPTNSQPKPVSDFPPVKVTIPTTTNSNQSTNSNSCLSENNQNSTSATSMCVPLDGSQMRVQFLHESDPEKNKEVPLNLKSTTVAFIKDGESFQRIGYLNDFFFKFMLKVEFRQPNRPIFIISCEKGKNTNDFETIDEGKTTWSNPDIYVCFRLFKNGIKILKEDDQSYPMILEKTPFAFFNIPFALTSHQLVELLY</sequence>
<feature type="region of interest" description="Disordered" evidence="1">
    <location>
        <begin position="241"/>
        <end position="277"/>
    </location>
</feature>
<proteinExistence type="predicted"/>
<accession>A0A1J4KYC9</accession>
<comment type="caution">
    <text evidence="2">The sequence shown here is derived from an EMBL/GenBank/DDBJ whole genome shotgun (WGS) entry which is preliminary data.</text>
</comment>
<dbReference type="RefSeq" id="XP_068367701.1">
    <property type="nucleotide sequence ID" value="XM_068514565.1"/>
</dbReference>
<organism evidence="2 3">
    <name type="scientific">Tritrichomonas foetus</name>
    <dbReference type="NCBI Taxonomy" id="1144522"/>
    <lineage>
        <taxon>Eukaryota</taxon>
        <taxon>Metamonada</taxon>
        <taxon>Parabasalia</taxon>
        <taxon>Tritrichomonadida</taxon>
        <taxon>Tritrichomonadidae</taxon>
        <taxon>Tritrichomonas</taxon>
    </lineage>
</organism>
<feature type="compositionally biased region" description="Low complexity" evidence="1">
    <location>
        <begin position="102"/>
        <end position="157"/>
    </location>
</feature>
<dbReference type="Proteomes" id="UP000179807">
    <property type="component" value="Unassembled WGS sequence"/>
</dbReference>
<dbReference type="VEuPathDB" id="TrichDB:TRFO_42966"/>
<feature type="compositionally biased region" description="Polar residues" evidence="1">
    <location>
        <begin position="31"/>
        <end position="43"/>
    </location>
</feature>
<feature type="region of interest" description="Disordered" evidence="1">
    <location>
        <begin position="1"/>
        <end position="88"/>
    </location>
</feature>
<feature type="region of interest" description="Disordered" evidence="1">
    <location>
        <begin position="102"/>
        <end position="177"/>
    </location>
</feature>
<protein>
    <submittedName>
        <fullName evidence="2">Uncharacterized protein</fullName>
    </submittedName>
</protein>
<evidence type="ECO:0000313" key="2">
    <source>
        <dbReference type="EMBL" id="OHT14565.1"/>
    </source>
</evidence>
<feature type="compositionally biased region" description="Low complexity" evidence="1">
    <location>
        <begin position="316"/>
        <end position="328"/>
    </location>
</feature>
<dbReference type="EMBL" id="MLAK01000345">
    <property type="protein sequence ID" value="OHT14565.1"/>
    <property type="molecule type" value="Genomic_DNA"/>
</dbReference>
<gene>
    <name evidence="2" type="ORF">TRFO_42966</name>
</gene>
<reference evidence="2" key="1">
    <citation type="submission" date="2016-10" db="EMBL/GenBank/DDBJ databases">
        <authorList>
            <person name="Benchimol M."/>
            <person name="Almeida L.G."/>
            <person name="Vasconcelos A.T."/>
            <person name="Perreira-Neves A."/>
            <person name="Rosa I.A."/>
            <person name="Tasca T."/>
            <person name="Bogo M.R."/>
            <person name="de Souza W."/>
        </authorList>
    </citation>
    <scope>NUCLEOTIDE SEQUENCE [LARGE SCALE GENOMIC DNA]</scope>
    <source>
        <strain evidence="2">K</strain>
    </source>
</reference>
<feature type="compositionally biased region" description="Low complexity" evidence="1">
    <location>
        <begin position="69"/>
        <end position="82"/>
    </location>
</feature>
<feature type="compositionally biased region" description="Low complexity" evidence="1">
    <location>
        <begin position="255"/>
        <end position="275"/>
    </location>
</feature>
<feature type="compositionally biased region" description="Low complexity" evidence="1">
    <location>
        <begin position="20"/>
        <end position="30"/>
    </location>
</feature>
<keyword evidence="3" id="KW-1185">Reference proteome</keyword>
<feature type="region of interest" description="Disordered" evidence="1">
    <location>
        <begin position="315"/>
        <end position="334"/>
    </location>
</feature>
<feature type="compositionally biased region" description="Polar residues" evidence="1">
    <location>
        <begin position="158"/>
        <end position="177"/>
    </location>
</feature>
<evidence type="ECO:0000256" key="1">
    <source>
        <dbReference type="SAM" id="MobiDB-lite"/>
    </source>
</evidence>
<evidence type="ECO:0000313" key="3">
    <source>
        <dbReference type="Proteomes" id="UP000179807"/>
    </source>
</evidence>
<feature type="compositionally biased region" description="Low complexity" evidence="1">
    <location>
        <begin position="44"/>
        <end position="54"/>
    </location>
</feature>
<name>A0A1J4KYC9_9EUKA</name>